<evidence type="ECO:0000259" key="2">
    <source>
        <dbReference type="Pfam" id="PF24536"/>
    </source>
</evidence>
<comment type="caution">
    <text evidence="3">The sequence shown here is derived from an EMBL/GenBank/DDBJ whole genome shotgun (WGS) entry which is preliminary data.</text>
</comment>
<accession>A0AAN8JK54</accession>
<dbReference type="Proteomes" id="UP001347796">
    <property type="component" value="Unassembled WGS sequence"/>
</dbReference>
<dbReference type="EMBL" id="JAZGQO010000008">
    <property type="protein sequence ID" value="KAK6179416.1"/>
    <property type="molecule type" value="Genomic_DNA"/>
</dbReference>
<dbReference type="Pfam" id="PF06312">
    <property type="entry name" value="Neurexophilin"/>
    <property type="match status" value="1"/>
</dbReference>
<gene>
    <name evidence="3" type="ORF">SNE40_011781</name>
</gene>
<dbReference type="AlphaFoldDB" id="A0AAN8JK54"/>
<dbReference type="PANTHER" id="PTHR16165">
    <property type="entry name" value="NXPE FAMILY MEMBER"/>
    <property type="match status" value="1"/>
</dbReference>
<keyword evidence="4" id="KW-1185">Reference proteome</keyword>
<feature type="domain" description="NXPE C-terminal" evidence="2">
    <location>
        <begin position="366"/>
        <end position="584"/>
    </location>
</feature>
<proteinExistence type="inferred from homology"/>
<dbReference type="InterPro" id="IPR026845">
    <property type="entry name" value="NXPH/NXPE"/>
</dbReference>
<dbReference type="InterPro" id="IPR057106">
    <property type="entry name" value="NXPE4_C"/>
</dbReference>
<dbReference type="InterPro" id="IPR014756">
    <property type="entry name" value="Ig_E-set"/>
</dbReference>
<name>A0AAN8JK54_PATCE</name>
<evidence type="ECO:0000313" key="3">
    <source>
        <dbReference type="EMBL" id="KAK6179416.1"/>
    </source>
</evidence>
<sequence length="586" mass="68106">MSPGLDLLYDRFIINMNLFKENYPQYVDRHRHRVNTSFYPSDFMYQLPKDIKVTSLNHGCKKCLHACENVTLTPSPMCRGWQCMCNARNQIYNHSIITDNQYMFKKPMIMAEKMTIRDKRVTNETQVPDLSKSVITVLTGRRVLKTKHELQIQLNLQDKYGNMLNRGGDDVRAWITRSKNKMAMSGRVFDFNNGTYLVRFPTLWNGTNTVSIVIPYYREESTTLFRWYRTLNSMYYHVGLFMKGPLNQNTLCLPVPKIIGYQEICNFTTLNDGSPWYCGRPPSANLTCNDFSGLRDYRFSDVGATHAESELLSRAPCSHTNRNLSVILNIEGKDISRTDLPLCSNLPKSETWDLSTPSGYFNGSFYQSTKCKTSDNISTKIAKALNKTKLIMVGDSTMKQWFVALTKSIKCKFVAKYVCQRKDWQGSVEFILHAYPNLYSDMKGRGRQEYTIKSYTSIFNSIPKSGRYVVAMHMYGHFARMRYNIFRDTIQSFLPALRNALNRNSELQVLIKGPHVFYCTGWVPCINDFMGRHLISILHEEMEEFRSRVVYLDYWDMSIAAVNDNIHPPPKFVWNMIEYLFAFIHE</sequence>
<dbReference type="SUPFAM" id="SSF81296">
    <property type="entry name" value="E set domains"/>
    <property type="match status" value="1"/>
</dbReference>
<evidence type="ECO:0000256" key="1">
    <source>
        <dbReference type="ARBA" id="ARBA00005431"/>
    </source>
</evidence>
<dbReference type="PANTHER" id="PTHR16165:SF5">
    <property type="entry name" value="NXPE FAMILY MEMBER 3"/>
    <property type="match status" value="1"/>
</dbReference>
<dbReference type="Pfam" id="PF24536">
    <property type="entry name" value="NXPE4_C"/>
    <property type="match status" value="1"/>
</dbReference>
<protein>
    <recommendedName>
        <fullName evidence="2">NXPE C-terminal domain-containing protein</fullName>
    </recommendedName>
</protein>
<comment type="similarity">
    <text evidence="1">Belongs to the NXPE family.</text>
</comment>
<reference evidence="3 4" key="1">
    <citation type="submission" date="2024-01" db="EMBL/GenBank/DDBJ databases">
        <title>The genome of the rayed Mediterranean limpet Patella caerulea (Linnaeus, 1758).</title>
        <authorList>
            <person name="Anh-Thu Weber A."/>
            <person name="Halstead-Nussloch G."/>
        </authorList>
    </citation>
    <scope>NUCLEOTIDE SEQUENCE [LARGE SCALE GENOMIC DNA]</scope>
    <source>
        <strain evidence="3">AATW-2023a</strain>
        <tissue evidence="3">Whole specimen</tissue>
    </source>
</reference>
<evidence type="ECO:0000313" key="4">
    <source>
        <dbReference type="Proteomes" id="UP001347796"/>
    </source>
</evidence>
<organism evidence="3 4">
    <name type="scientific">Patella caerulea</name>
    <name type="common">Rayed Mediterranean limpet</name>
    <dbReference type="NCBI Taxonomy" id="87958"/>
    <lineage>
        <taxon>Eukaryota</taxon>
        <taxon>Metazoa</taxon>
        <taxon>Spiralia</taxon>
        <taxon>Lophotrochozoa</taxon>
        <taxon>Mollusca</taxon>
        <taxon>Gastropoda</taxon>
        <taxon>Patellogastropoda</taxon>
        <taxon>Patelloidea</taxon>
        <taxon>Patellidae</taxon>
        <taxon>Patella</taxon>
    </lineage>
</organism>